<organism evidence="2">
    <name type="scientific">Noctiluca scintillans</name>
    <name type="common">Sea sparkle</name>
    <name type="synonym">Red tide dinoflagellate</name>
    <dbReference type="NCBI Taxonomy" id="2966"/>
    <lineage>
        <taxon>Eukaryota</taxon>
        <taxon>Sar</taxon>
        <taxon>Alveolata</taxon>
        <taxon>Dinophyceae</taxon>
        <taxon>Noctilucales</taxon>
        <taxon>Noctilucaceae</taxon>
        <taxon>Noctiluca</taxon>
    </lineage>
</organism>
<proteinExistence type="predicted"/>
<accession>A0A7S1AZC3</accession>
<feature type="compositionally biased region" description="Low complexity" evidence="1">
    <location>
        <begin position="315"/>
        <end position="325"/>
    </location>
</feature>
<feature type="region of interest" description="Disordered" evidence="1">
    <location>
        <begin position="304"/>
        <end position="346"/>
    </location>
</feature>
<protein>
    <submittedName>
        <fullName evidence="2">Uncharacterized protein</fullName>
    </submittedName>
</protein>
<reference evidence="2" key="1">
    <citation type="submission" date="2021-01" db="EMBL/GenBank/DDBJ databases">
        <authorList>
            <person name="Corre E."/>
            <person name="Pelletier E."/>
            <person name="Niang G."/>
            <person name="Scheremetjew M."/>
            <person name="Finn R."/>
            <person name="Kale V."/>
            <person name="Holt S."/>
            <person name="Cochrane G."/>
            <person name="Meng A."/>
            <person name="Brown T."/>
            <person name="Cohen L."/>
        </authorList>
    </citation>
    <scope>NUCLEOTIDE SEQUENCE</scope>
</reference>
<name>A0A7S1AZC3_NOCSC</name>
<gene>
    <name evidence="2" type="ORF">NSCI0253_LOCUS43905</name>
</gene>
<dbReference type="AlphaFoldDB" id="A0A7S1AZC3"/>
<dbReference type="EMBL" id="HBFQ01061935">
    <property type="protein sequence ID" value="CAD8869549.1"/>
    <property type="molecule type" value="Transcribed_RNA"/>
</dbReference>
<sequence>MQGSRDFQVAVCWAARVRGLFPSLMEIVVTEATGLPSRAVISIGAGGARRQAPWPLHEPFRFPHTPQSAGLVKVDILSSLTGAKLDLDACCKGGAQPHVVSLPMPDGSKATVKLLVKEEASLCGKRSDELKRMDNLRRCERDAATVTQQEMKSASEVRSYAEAHDLGATIHEMFQRMLRDQPLLPYTFMASFLGDKAVEHKEMAPAVPVVGPLRSVGASAQLVQKTAPPPLPRRLPTQPEGTLPRQKFAVAQSSQACPELAQSADRKAGQQLCFTASCPPSTFRPQQQGRVVAAEMCPPFQQQHFSPERQMRNVSGPSSSPTSTPRVWPTQRSISQPPPGQDHTPWLQDTRDAYVRMHMVKEHMQLRSERAALMTELAQLEVAALISQTGRL</sequence>
<evidence type="ECO:0000313" key="2">
    <source>
        <dbReference type="EMBL" id="CAD8869549.1"/>
    </source>
</evidence>
<evidence type="ECO:0000256" key="1">
    <source>
        <dbReference type="SAM" id="MobiDB-lite"/>
    </source>
</evidence>